<dbReference type="OMA" id="DITMSPW"/>
<name>A0A0C4E9C7_MAGP6</name>
<dbReference type="InterPro" id="IPR029058">
    <property type="entry name" value="AB_hydrolase_fold"/>
</dbReference>
<evidence type="ECO:0000256" key="2">
    <source>
        <dbReference type="ARBA" id="ARBA00022801"/>
    </source>
</evidence>
<reference evidence="6" key="5">
    <citation type="submission" date="2015-06" db="UniProtKB">
        <authorList>
            <consortium name="EnsemblFungi"/>
        </authorList>
    </citation>
    <scope>IDENTIFICATION</scope>
    <source>
        <strain evidence="6">ATCC 64411</strain>
    </source>
</reference>
<dbReference type="InterPro" id="IPR051601">
    <property type="entry name" value="Serine_prot/Carboxylest_S33"/>
</dbReference>
<dbReference type="InterPro" id="IPR002410">
    <property type="entry name" value="Peptidase_S33"/>
</dbReference>
<dbReference type="PANTHER" id="PTHR43248">
    <property type="entry name" value="2-SUCCINYL-6-HYDROXY-2,4-CYCLOHEXADIENE-1-CARBOXYLATE SYNTHASE"/>
    <property type="match status" value="1"/>
</dbReference>
<keyword evidence="2" id="KW-0378">Hydrolase</keyword>
<dbReference type="PROSITE" id="PS51257">
    <property type="entry name" value="PROKAR_LIPOPROTEIN"/>
    <property type="match status" value="1"/>
</dbReference>
<dbReference type="EnsemblFungi" id="MAPG_09207T0">
    <property type="protein sequence ID" value="MAPG_09207T0"/>
    <property type="gene ID" value="MAPG_09207"/>
</dbReference>
<evidence type="ECO:0000256" key="3">
    <source>
        <dbReference type="SAM" id="MobiDB-lite"/>
    </source>
</evidence>
<dbReference type="STRING" id="644358.A0A0C4E9C7"/>
<evidence type="ECO:0000313" key="6">
    <source>
        <dbReference type="EnsemblFungi" id="MAPG_09207T0"/>
    </source>
</evidence>
<reference evidence="6" key="4">
    <citation type="journal article" date="2015" name="G3 (Bethesda)">
        <title>Genome sequences of three phytopathogenic species of the Magnaporthaceae family of fungi.</title>
        <authorList>
            <person name="Okagaki L.H."/>
            <person name="Nunes C.C."/>
            <person name="Sailsbery J."/>
            <person name="Clay B."/>
            <person name="Brown D."/>
            <person name="John T."/>
            <person name="Oh Y."/>
            <person name="Young N."/>
            <person name="Fitzgerald M."/>
            <person name="Haas B.J."/>
            <person name="Zeng Q."/>
            <person name="Young S."/>
            <person name="Adiconis X."/>
            <person name="Fan L."/>
            <person name="Levin J.Z."/>
            <person name="Mitchell T.K."/>
            <person name="Okubara P.A."/>
            <person name="Farman M.L."/>
            <person name="Kohn L.M."/>
            <person name="Birren B."/>
            <person name="Ma L.-J."/>
            <person name="Dean R.A."/>
        </authorList>
    </citation>
    <scope>NUCLEOTIDE SEQUENCE</scope>
    <source>
        <strain evidence="6">ATCC 64411 / 73-15</strain>
    </source>
</reference>
<dbReference type="SUPFAM" id="SSF53474">
    <property type="entry name" value="alpha/beta-Hydrolases"/>
    <property type="match status" value="1"/>
</dbReference>
<dbReference type="PANTHER" id="PTHR43248:SF2">
    <property type="entry name" value="PROLYL AMINOPEPTIDASE"/>
    <property type="match status" value="1"/>
</dbReference>
<gene>
    <name evidence="5" type="ORF">MAPG_09207</name>
</gene>
<evidence type="ECO:0000259" key="4">
    <source>
        <dbReference type="Pfam" id="PF12146"/>
    </source>
</evidence>
<dbReference type="EMBL" id="ADBL01002254">
    <property type="status" value="NOT_ANNOTATED_CDS"/>
    <property type="molecule type" value="Genomic_DNA"/>
</dbReference>
<organism evidence="6 7">
    <name type="scientific">Magnaporthiopsis poae (strain ATCC 64411 / 73-15)</name>
    <name type="common">Kentucky bluegrass fungus</name>
    <name type="synonym">Magnaporthe poae</name>
    <dbReference type="NCBI Taxonomy" id="644358"/>
    <lineage>
        <taxon>Eukaryota</taxon>
        <taxon>Fungi</taxon>
        <taxon>Dikarya</taxon>
        <taxon>Ascomycota</taxon>
        <taxon>Pezizomycotina</taxon>
        <taxon>Sordariomycetes</taxon>
        <taxon>Sordariomycetidae</taxon>
        <taxon>Magnaporthales</taxon>
        <taxon>Magnaporthaceae</taxon>
        <taxon>Magnaporthiopsis</taxon>
    </lineage>
</organism>
<dbReference type="eggNOG" id="ENOG502QSNW">
    <property type="taxonomic scope" value="Eukaryota"/>
</dbReference>
<dbReference type="EMBL" id="GL876974">
    <property type="protein sequence ID" value="KLU90243.1"/>
    <property type="molecule type" value="Genomic_DNA"/>
</dbReference>
<evidence type="ECO:0000313" key="7">
    <source>
        <dbReference type="Proteomes" id="UP000011715"/>
    </source>
</evidence>
<protein>
    <submittedName>
        <fullName evidence="5">Prolyl peptidase</fullName>
    </submittedName>
</protein>
<feature type="domain" description="Serine aminopeptidase S33" evidence="4">
    <location>
        <begin position="184"/>
        <end position="308"/>
    </location>
</feature>
<feature type="region of interest" description="Disordered" evidence="3">
    <location>
        <begin position="32"/>
        <end position="96"/>
    </location>
</feature>
<accession>A0A0C4E9C7</accession>
<dbReference type="Gene3D" id="3.40.50.1820">
    <property type="entry name" value="alpha/beta hydrolase"/>
    <property type="match status" value="1"/>
</dbReference>
<dbReference type="OrthoDB" id="1898734at2759"/>
<proteinExistence type="inferred from homology"/>
<dbReference type="AlphaFoldDB" id="A0A0C4E9C7"/>
<sequence>MDTICSKGRVDPFTATWQPSIPLFTACSARGRPTYKYGGPVRQRHEKTRMDVNPSGQNEERRSRRRKSHISRSPEANDFGKMSGISDPYLGQNGKVGPAELLEEKPVAEVPEEPLQKHEFTFRVPRDYKQPNGDRHILHVVVIREKKAAKGSKQRLSDFQPLPSFCYLCGGPGSPQEEDRHRVLTKHAVGNGFQMLLVDYRGTGGSEKLDLARLANGSDDEKMRAFQQARPGNIVRDYEAVRLYLAQKARKANVDDRLILMGQSYGGWIALLYAQRYPRSLRGIMLTGGMPPITASPVKVYEKLFESVAKDNETFYNDASIRSGNKEDPRTLVLRVAKAILARPGRNPRGNNLSLATFASLGRRLGQPGGAAQVSGTPSAACAVDSKNTVFDIVDTHTFNKRIIYAFEHETQCYVSKKGDRSLWSAKQVRDRSKHYKWVSAKSAAELDELAMEGEFFLLGETFMPEHAEDYADLRNLGGVAFAEKLAARGQTEDMWDVPLLKANLKHMDVFSVTFPTDMYVNADLAEDATKQLGNAVKSITLHPSVGLRHNAIRADPDKLLLIFKDLGCTYFSKTVR</sequence>
<reference evidence="7" key="1">
    <citation type="submission" date="2010-05" db="EMBL/GenBank/DDBJ databases">
        <title>The genome sequence of Magnaporthe poae strain ATCC 64411.</title>
        <authorList>
            <person name="Ma L.-J."/>
            <person name="Dead R."/>
            <person name="Young S."/>
            <person name="Zeng Q."/>
            <person name="Koehrsen M."/>
            <person name="Alvarado L."/>
            <person name="Berlin A."/>
            <person name="Chapman S.B."/>
            <person name="Chen Z."/>
            <person name="Freedman E."/>
            <person name="Gellesch M."/>
            <person name="Goldberg J."/>
            <person name="Griggs A."/>
            <person name="Gujja S."/>
            <person name="Heilman E.R."/>
            <person name="Heiman D."/>
            <person name="Hepburn T."/>
            <person name="Howarth C."/>
            <person name="Jen D."/>
            <person name="Larson L."/>
            <person name="Mehta T."/>
            <person name="Neiman D."/>
            <person name="Pearson M."/>
            <person name="Roberts A."/>
            <person name="Saif S."/>
            <person name="Shea T."/>
            <person name="Shenoy N."/>
            <person name="Sisk P."/>
            <person name="Stolte C."/>
            <person name="Sykes S."/>
            <person name="Walk T."/>
            <person name="White J."/>
            <person name="Yandava C."/>
            <person name="Haas B."/>
            <person name="Nusbaum C."/>
            <person name="Birren B."/>
        </authorList>
    </citation>
    <scope>NUCLEOTIDE SEQUENCE [LARGE SCALE GENOMIC DNA]</scope>
    <source>
        <strain evidence="7">ATCC 64411 / 73-15</strain>
    </source>
</reference>
<dbReference type="GO" id="GO:0008233">
    <property type="term" value="F:peptidase activity"/>
    <property type="evidence" value="ECO:0007669"/>
    <property type="project" value="InterPro"/>
</dbReference>
<dbReference type="Pfam" id="PF12146">
    <property type="entry name" value="Hydrolase_4"/>
    <property type="match status" value="1"/>
</dbReference>
<comment type="similarity">
    <text evidence="1">Belongs to the peptidase S33 family.</text>
</comment>
<dbReference type="VEuPathDB" id="FungiDB:MAPG_09207"/>
<reference evidence="5" key="2">
    <citation type="submission" date="2010-05" db="EMBL/GenBank/DDBJ databases">
        <title>The Genome Sequence of Magnaporthe poae strain ATCC 64411.</title>
        <authorList>
            <consortium name="The Broad Institute Genome Sequencing Platform"/>
            <consortium name="Broad Institute Genome Sequencing Center for Infectious Disease"/>
            <person name="Ma L.-J."/>
            <person name="Dead R."/>
            <person name="Young S."/>
            <person name="Zeng Q."/>
            <person name="Koehrsen M."/>
            <person name="Alvarado L."/>
            <person name="Berlin A."/>
            <person name="Chapman S.B."/>
            <person name="Chen Z."/>
            <person name="Freedman E."/>
            <person name="Gellesch M."/>
            <person name="Goldberg J."/>
            <person name="Griggs A."/>
            <person name="Gujja S."/>
            <person name="Heilman E.R."/>
            <person name="Heiman D."/>
            <person name="Hepburn T."/>
            <person name="Howarth C."/>
            <person name="Jen D."/>
            <person name="Larson L."/>
            <person name="Mehta T."/>
            <person name="Neiman D."/>
            <person name="Pearson M."/>
            <person name="Roberts A."/>
            <person name="Saif S."/>
            <person name="Shea T."/>
            <person name="Shenoy N."/>
            <person name="Sisk P."/>
            <person name="Stolte C."/>
            <person name="Sykes S."/>
            <person name="Walk T."/>
            <person name="White J."/>
            <person name="Yandava C."/>
            <person name="Haas B."/>
            <person name="Nusbaum C."/>
            <person name="Birren B."/>
        </authorList>
    </citation>
    <scope>NUCLEOTIDE SEQUENCE</scope>
    <source>
        <strain evidence="5">ATCC 64411</strain>
    </source>
</reference>
<evidence type="ECO:0000256" key="1">
    <source>
        <dbReference type="ARBA" id="ARBA00010088"/>
    </source>
</evidence>
<reference evidence="5" key="3">
    <citation type="submission" date="2011-03" db="EMBL/GenBank/DDBJ databases">
        <title>Annotation of Magnaporthe poae ATCC 64411.</title>
        <authorList>
            <person name="Ma L.-J."/>
            <person name="Dead R."/>
            <person name="Young S.K."/>
            <person name="Zeng Q."/>
            <person name="Gargeya S."/>
            <person name="Fitzgerald M."/>
            <person name="Haas B."/>
            <person name="Abouelleil A."/>
            <person name="Alvarado L."/>
            <person name="Arachchi H.M."/>
            <person name="Berlin A."/>
            <person name="Brown A."/>
            <person name="Chapman S.B."/>
            <person name="Chen Z."/>
            <person name="Dunbar C."/>
            <person name="Freedman E."/>
            <person name="Gearin G."/>
            <person name="Gellesch M."/>
            <person name="Goldberg J."/>
            <person name="Griggs A."/>
            <person name="Gujja S."/>
            <person name="Heiman D."/>
            <person name="Howarth C."/>
            <person name="Larson L."/>
            <person name="Lui A."/>
            <person name="MacDonald P.J.P."/>
            <person name="Mehta T."/>
            <person name="Montmayeur A."/>
            <person name="Murphy C."/>
            <person name="Neiman D."/>
            <person name="Pearson M."/>
            <person name="Priest M."/>
            <person name="Roberts A."/>
            <person name="Saif S."/>
            <person name="Shea T."/>
            <person name="Shenoy N."/>
            <person name="Sisk P."/>
            <person name="Stolte C."/>
            <person name="Sykes S."/>
            <person name="Yandava C."/>
            <person name="Wortman J."/>
            <person name="Nusbaum C."/>
            <person name="Birren B."/>
        </authorList>
    </citation>
    <scope>NUCLEOTIDE SEQUENCE</scope>
    <source>
        <strain evidence="5">ATCC 64411</strain>
    </source>
</reference>
<dbReference type="GO" id="GO:0006508">
    <property type="term" value="P:proteolysis"/>
    <property type="evidence" value="ECO:0007669"/>
    <property type="project" value="InterPro"/>
</dbReference>
<keyword evidence="7" id="KW-1185">Reference proteome</keyword>
<dbReference type="InterPro" id="IPR022742">
    <property type="entry name" value="Hydrolase_4"/>
</dbReference>
<dbReference type="Proteomes" id="UP000011715">
    <property type="component" value="Unassembled WGS sequence"/>
</dbReference>
<dbReference type="PRINTS" id="PR00793">
    <property type="entry name" value="PROAMNOPTASE"/>
</dbReference>
<evidence type="ECO:0000313" key="5">
    <source>
        <dbReference type="EMBL" id="KLU90243.1"/>
    </source>
</evidence>